<dbReference type="EMBL" id="LMWP01000028">
    <property type="protein sequence ID" value="KUN22517.1"/>
    <property type="molecule type" value="Genomic_DNA"/>
</dbReference>
<dbReference type="InterPro" id="IPR002575">
    <property type="entry name" value="Aminoglycoside_PTrfase"/>
</dbReference>
<protein>
    <submittedName>
        <fullName evidence="2">Phosphotransferase enzyme family protein</fullName>
    </submittedName>
</protein>
<evidence type="ECO:0000313" key="2">
    <source>
        <dbReference type="EMBL" id="KUN22517.1"/>
    </source>
</evidence>
<feature type="domain" description="Aminoglycoside phosphotransferase" evidence="1">
    <location>
        <begin position="433"/>
        <end position="669"/>
    </location>
</feature>
<dbReference type="Proteomes" id="UP000053398">
    <property type="component" value="Unassembled WGS sequence"/>
</dbReference>
<accession>A0A101Q388</accession>
<keyword evidence="3" id="KW-1185">Reference proteome</keyword>
<gene>
    <name evidence="2" type="ORF">AQJ11_25735</name>
</gene>
<sequence>MGAPPVPLDTTGGRADGARSRAVLQAFLEYAAAEGTASGGFHHQNYVVPLTEPVARLLGREPGVPVTVRVRRAGALPVVIRTWQNESAILRAVNRLLPNVPECLAEGDGFAIHSHVDGVPLSSVCGDGKPVDGLLTKALAGLLAETAQVRSSAALPPLPSLWPRNYTDSQGFLQALARMADLQIRRPNWTAFGGLFAALGVPEDALVRLAERVPAMARRPYSLLHTDLHRDNVIMSYGGDPPLICVDWELASYGDPLYDLATHLVRMRYPDHQEMEVVDAWACAVQAVRPAAVNGVARDLPHYLAFERAQSVYPDVMRAARSLQDSFDQKSLDEATARVHRALELAAEPLRLGQVPGEREIEGILHRWRAATSDAVWRGGAGRGGRVTRAIDWKPDGRVSEHPDFPHPAVGDALLLEGAAPAERMFKGTAHLNTVVWVPGTAFPVVVRREVADARRLESSFLSEHAVLRAIEQSRAAVAAPRILALGESRSGNRAYSGDRFAIHTYEGPRDPGRRPAHPVHGLLPQEADGLVDQLAALTEVDHAQLDPVAVGLDFYDWLSDQLVLLVAGLPPESRQLARFLGLPGAPRLREILGRHRLTRRTPALLHGDLNPWNLVRRDDNLALTLIDWEMALVGDPLYDLVRHMHLTPTRPEIRDRMFRRWERRLPRECTRNWRQDWRVYRWIETVRSAYVDLDRLVTGASREAPNVRRALDSYAMTLAAATASLGLTIPPRSNPHLTRALGLRTGPDGPA</sequence>
<organism evidence="2 3">
    <name type="scientific">Streptomyces corchorusii</name>
    <name type="common">Streptomyces chibaensis</name>
    <dbReference type="NCBI Taxonomy" id="1903"/>
    <lineage>
        <taxon>Bacteria</taxon>
        <taxon>Bacillati</taxon>
        <taxon>Actinomycetota</taxon>
        <taxon>Actinomycetes</taxon>
        <taxon>Kitasatosporales</taxon>
        <taxon>Streptomycetaceae</taxon>
        <taxon>Streptomyces</taxon>
    </lineage>
</organism>
<dbReference type="PANTHER" id="PTHR40086">
    <property type="entry name" value="PHOSPHOTRANSFERASE YTMP-RELATED"/>
    <property type="match status" value="1"/>
</dbReference>
<dbReference type="InterPro" id="IPR011009">
    <property type="entry name" value="Kinase-like_dom_sf"/>
</dbReference>
<dbReference type="Pfam" id="PF01636">
    <property type="entry name" value="APH"/>
    <property type="match status" value="2"/>
</dbReference>
<evidence type="ECO:0000313" key="3">
    <source>
        <dbReference type="Proteomes" id="UP000053398"/>
    </source>
</evidence>
<dbReference type="AlphaFoldDB" id="A0A101Q388"/>
<feature type="domain" description="Aminoglycoside phosphotransferase" evidence="1">
    <location>
        <begin position="82"/>
        <end position="281"/>
    </location>
</feature>
<dbReference type="InterPro" id="IPR052077">
    <property type="entry name" value="CcrZ_PhaseVar_Mediator"/>
</dbReference>
<name>A0A101Q388_STRCK</name>
<proteinExistence type="predicted"/>
<comment type="caution">
    <text evidence="2">The sequence shown here is derived from an EMBL/GenBank/DDBJ whole genome shotgun (WGS) entry which is preliminary data.</text>
</comment>
<reference evidence="2 3" key="1">
    <citation type="submission" date="2015-10" db="EMBL/GenBank/DDBJ databases">
        <title>Draft genome sequence of Streptomyces corchorusii DSM 40340, type strain for the species Streptomyces corchorusii.</title>
        <authorList>
            <person name="Ruckert C."/>
            <person name="Winkler A."/>
            <person name="Kalinowski J."/>
            <person name="Kampfer P."/>
            <person name="Glaeser S."/>
        </authorList>
    </citation>
    <scope>NUCLEOTIDE SEQUENCE [LARGE SCALE GENOMIC DNA]</scope>
    <source>
        <strain evidence="2 3">DSM 40340</strain>
    </source>
</reference>
<dbReference type="Gene3D" id="3.90.1200.10">
    <property type="match status" value="2"/>
</dbReference>
<dbReference type="GO" id="GO:0016740">
    <property type="term" value="F:transferase activity"/>
    <property type="evidence" value="ECO:0007669"/>
    <property type="project" value="UniProtKB-KW"/>
</dbReference>
<dbReference type="RefSeq" id="WP_059264554.1">
    <property type="nucleotide sequence ID" value="NZ_KQ948360.1"/>
</dbReference>
<keyword evidence="2" id="KW-0808">Transferase</keyword>
<dbReference type="SUPFAM" id="SSF56112">
    <property type="entry name" value="Protein kinase-like (PK-like)"/>
    <property type="match status" value="2"/>
</dbReference>
<dbReference type="PANTHER" id="PTHR40086:SF1">
    <property type="entry name" value="CELL CYCLE REGULATOR CCRZ"/>
    <property type="match status" value="1"/>
</dbReference>
<evidence type="ECO:0000259" key="1">
    <source>
        <dbReference type="Pfam" id="PF01636"/>
    </source>
</evidence>